<organism evidence="2 3">
    <name type="scientific">Mesorhizobium marinum</name>
    <dbReference type="NCBI Taxonomy" id="3228790"/>
    <lineage>
        <taxon>Bacteria</taxon>
        <taxon>Pseudomonadati</taxon>
        <taxon>Pseudomonadota</taxon>
        <taxon>Alphaproteobacteria</taxon>
        <taxon>Hyphomicrobiales</taxon>
        <taxon>Phyllobacteriaceae</taxon>
        <taxon>Mesorhizobium</taxon>
    </lineage>
</organism>
<protein>
    <recommendedName>
        <fullName evidence="4">Flagellar export protein FliJ</fullName>
    </recommendedName>
</protein>
<name>A0ABV3QTP4_9HYPH</name>
<proteinExistence type="predicted"/>
<reference evidence="2 3" key="1">
    <citation type="submission" date="2024-06" db="EMBL/GenBank/DDBJ databases">
        <authorList>
            <person name="Tuo L."/>
        </authorList>
    </citation>
    <scope>NUCLEOTIDE SEQUENCE [LARGE SCALE GENOMIC DNA]</scope>
    <source>
        <strain evidence="2 3">ZMM04-5</strain>
    </source>
</reference>
<keyword evidence="3" id="KW-1185">Reference proteome</keyword>
<evidence type="ECO:0000313" key="2">
    <source>
        <dbReference type="EMBL" id="MEW9804451.1"/>
    </source>
</evidence>
<comment type="caution">
    <text evidence="2">The sequence shown here is derived from an EMBL/GenBank/DDBJ whole genome shotgun (WGS) entry which is preliminary data.</text>
</comment>
<gene>
    <name evidence="2" type="ORF">ABUE31_00445</name>
</gene>
<evidence type="ECO:0008006" key="4">
    <source>
        <dbReference type="Google" id="ProtNLM"/>
    </source>
</evidence>
<feature type="region of interest" description="Disordered" evidence="1">
    <location>
        <begin position="102"/>
        <end position="130"/>
    </location>
</feature>
<evidence type="ECO:0000256" key="1">
    <source>
        <dbReference type="SAM" id="MobiDB-lite"/>
    </source>
</evidence>
<accession>A0ABV3QTP4</accession>
<dbReference type="Proteomes" id="UP001556196">
    <property type="component" value="Unassembled WGS sequence"/>
</dbReference>
<dbReference type="RefSeq" id="WP_367721504.1">
    <property type="nucleotide sequence ID" value="NZ_JBFOCH010000007.1"/>
</dbReference>
<evidence type="ECO:0000313" key="3">
    <source>
        <dbReference type="Proteomes" id="UP001556196"/>
    </source>
</evidence>
<feature type="compositionally biased region" description="Basic and acidic residues" evidence="1">
    <location>
        <begin position="102"/>
        <end position="121"/>
    </location>
</feature>
<sequence length="130" mass="14503">MDARVQRLKKLLVLQEQLKAMHELRHAGFVAGAIAAKQEAAEIADRFNADDSMSGLFPEVYQRRIASALAREDANLQSAGREAANVAAANARTNMVERNWREARGADERQRGDRERLEIIGHRPMKPGAK</sequence>
<dbReference type="EMBL" id="JBFOCI010000001">
    <property type="protein sequence ID" value="MEW9804451.1"/>
    <property type="molecule type" value="Genomic_DNA"/>
</dbReference>